<protein>
    <submittedName>
        <fullName evidence="1">Uncharacterized protein</fullName>
    </submittedName>
</protein>
<name>B5HEW3_STRE2</name>
<evidence type="ECO:0000313" key="1">
    <source>
        <dbReference type="EMBL" id="EDY65374.1"/>
    </source>
</evidence>
<dbReference type="HOGENOM" id="CLU_047392_0_0_11"/>
<keyword evidence="2" id="KW-1185">Reference proteome</keyword>
<dbReference type="eggNOG" id="ENOG50331MA">
    <property type="taxonomic scope" value="Bacteria"/>
</dbReference>
<reference evidence="2" key="2">
    <citation type="submission" date="2009-10" db="EMBL/GenBank/DDBJ databases">
        <title>The genome sequence of Streptomyces pristinaespiralis strain ATCC 25486.</title>
        <authorList>
            <consortium name="The Broad Institute Genome Sequencing Platform"/>
            <consortium name="Broad Institute Microbial Sequencing Center"/>
            <person name="Fischbach M."/>
            <person name="Godfrey P."/>
            <person name="Ward D."/>
            <person name="Young S."/>
            <person name="Zeng Q."/>
            <person name="Koehrsen M."/>
            <person name="Alvarado L."/>
            <person name="Berlin A.M."/>
            <person name="Bochicchio J."/>
            <person name="Borenstein D."/>
            <person name="Chapman S.B."/>
            <person name="Chen Z."/>
            <person name="Engels R."/>
            <person name="Freedman E."/>
            <person name="Gellesch M."/>
            <person name="Goldberg J."/>
            <person name="Griggs A."/>
            <person name="Gujja S."/>
            <person name="Heilman E.R."/>
            <person name="Heiman D.I."/>
            <person name="Hepburn T.A."/>
            <person name="Howarth C."/>
            <person name="Jen D."/>
            <person name="Larson L."/>
            <person name="Lewis B."/>
            <person name="Mehta T."/>
            <person name="Park D."/>
            <person name="Pearson M."/>
            <person name="Richards J."/>
            <person name="Roberts A."/>
            <person name="Saif S."/>
            <person name="Shea T.D."/>
            <person name="Shenoy N."/>
            <person name="Sisk P."/>
            <person name="Stolte C."/>
            <person name="Sykes S.N."/>
            <person name="Thomson T."/>
            <person name="Walk T."/>
            <person name="White J."/>
            <person name="Yandava C."/>
            <person name="Straight P."/>
            <person name="Clardy J."/>
            <person name="Hung D."/>
            <person name="Kolter R."/>
            <person name="Mekalanos J."/>
            <person name="Walker S."/>
            <person name="Walsh C.T."/>
            <person name="Wieland-Brown L.C."/>
            <person name="Haas B."/>
            <person name="Nusbaum C."/>
            <person name="Birren B."/>
        </authorList>
    </citation>
    <scope>NUCLEOTIDE SEQUENCE [LARGE SCALE GENOMIC DNA]</scope>
    <source>
        <strain evidence="2">ATCC 25486 / DSM 40338 / CBS 914.69 / JCM 4507 / NBRC 13074 / NRRL 2958 / 5647</strain>
    </source>
</reference>
<sequence>MAPGPPHARCPPAAGALVGRPVAERARYVVVRDGAWQQHYFRWGGRRLAVDVAEGPEQFGRFVAGLEPVDPGNWMYDVDCEAAAVVDHDRRLLLLFTWHLETHAERLTLFAVLARTWPGWDVRWAYDGLEDVFAHVGEEPESVRSELGARPGGPLHAALPDEPDFTIAVTVTYRDGRQAHAVTGENVADVLAHGPGVVRRLLPATRVSRLSHIPYGGVHIDVPARRVAAWTRGNFLGGAAAAGRLPGWPGWGWTCWYDAHERQREASAGALAFAAPDPAAGVRAWTERLDELRPADGTESEARTALRSVLDALDPTSMECAHDRT</sequence>
<reference evidence="2" key="1">
    <citation type="submission" date="2008-02" db="EMBL/GenBank/DDBJ databases">
        <authorList>
            <consortium name="The Broad Institute Genome Sequencing Platform"/>
            <person name="Fischbach M."/>
            <person name="Ward D."/>
            <person name="Young S."/>
            <person name="Jaffe D."/>
            <person name="Gnerre S."/>
            <person name="Berlin A."/>
            <person name="Heiman D."/>
            <person name="Hepburn T."/>
            <person name="Sykes S."/>
            <person name="Alvarado L."/>
            <person name="Kodira C.D."/>
            <person name="Straight P."/>
            <person name="Clardy J."/>
            <person name="Hung D."/>
            <person name="Kolter R."/>
            <person name="Mekalanos J."/>
            <person name="Walker S."/>
            <person name="Walsh C.T."/>
            <person name="Lander E."/>
            <person name="Galagan J."/>
            <person name="Nusbaum C."/>
            <person name="Birren B."/>
        </authorList>
    </citation>
    <scope>NUCLEOTIDE SEQUENCE [LARGE SCALE GENOMIC DNA]</scope>
    <source>
        <strain evidence="2">ATCC 25486 / DSM 40338 / CBS 914.69 / JCM 4507 / NBRC 13074 / NRRL 2958 / 5647</strain>
    </source>
</reference>
<dbReference type="Proteomes" id="UP000002805">
    <property type="component" value="Chromosome"/>
</dbReference>
<organism evidence="1 2">
    <name type="scientific">Streptomyces pristinaespiralis (strain ATCC 25486 / DSM 40338 / CBS 914.69 / JCM 4507 / KCC S-0507 / NBRC 13074 / NRRL 2958 / 5647)</name>
    <dbReference type="NCBI Taxonomy" id="457429"/>
    <lineage>
        <taxon>Bacteria</taxon>
        <taxon>Bacillati</taxon>
        <taxon>Actinomycetota</taxon>
        <taxon>Actinomycetes</taxon>
        <taxon>Kitasatosporales</taxon>
        <taxon>Streptomycetaceae</taxon>
        <taxon>Streptomyces</taxon>
    </lineage>
</organism>
<proteinExistence type="predicted"/>
<accession>B5HEW3</accession>
<gene>
    <name evidence="1" type="ORF">SSDG_03650</name>
</gene>
<dbReference type="AlphaFoldDB" id="B5HEW3"/>
<evidence type="ECO:0000313" key="2">
    <source>
        <dbReference type="Proteomes" id="UP000002805"/>
    </source>
</evidence>
<dbReference type="EMBL" id="CM000950">
    <property type="protein sequence ID" value="EDY65374.1"/>
    <property type="molecule type" value="Genomic_DNA"/>
</dbReference>